<dbReference type="Pfam" id="PF11351">
    <property type="entry name" value="GTA_holin_3TM"/>
    <property type="match status" value="1"/>
</dbReference>
<dbReference type="Proteomes" id="UP000051913">
    <property type="component" value="Unassembled WGS sequence"/>
</dbReference>
<dbReference type="RefSeq" id="WP_057853947.1">
    <property type="nucleotide sequence ID" value="NZ_LLXX01000173.1"/>
</dbReference>
<reference evidence="1 2" key="1">
    <citation type="submission" date="2014-03" db="EMBL/GenBank/DDBJ databases">
        <title>Bradyrhizobium valentinum sp. nov., isolated from effective nodules of Lupinus mariae-josephae, a lupine endemic of basic-lime soils in Eastern Spain.</title>
        <authorList>
            <person name="Duran D."/>
            <person name="Rey L."/>
            <person name="Navarro A."/>
            <person name="Busquets A."/>
            <person name="Imperial J."/>
            <person name="Ruiz-Argueso T."/>
        </authorList>
    </citation>
    <scope>NUCLEOTIDE SEQUENCE [LARGE SCALE GENOMIC DNA]</scope>
    <source>
        <strain evidence="1 2">LmjM3</strain>
    </source>
</reference>
<dbReference type="EMBL" id="LLXX01000173">
    <property type="protein sequence ID" value="KRQ99295.1"/>
    <property type="molecule type" value="Genomic_DNA"/>
</dbReference>
<name>A0A0R3L2N0_9BRAD</name>
<keyword evidence="2" id="KW-1185">Reference proteome</keyword>
<organism evidence="1 2">
    <name type="scientific">Bradyrhizobium valentinum</name>
    <dbReference type="NCBI Taxonomy" id="1518501"/>
    <lineage>
        <taxon>Bacteria</taxon>
        <taxon>Pseudomonadati</taxon>
        <taxon>Pseudomonadota</taxon>
        <taxon>Alphaproteobacteria</taxon>
        <taxon>Hyphomicrobiales</taxon>
        <taxon>Nitrobacteraceae</taxon>
        <taxon>Bradyrhizobium</taxon>
    </lineage>
</organism>
<accession>A0A0R3L2N0</accession>
<dbReference type="AlphaFoldDB" id="A0A0R3L2N0"/>
<comment type="caution">
    <text evidence="1">The sequence shown here is derived from an EMBL/GenBank/DDBJ whole genome shotgun (WGS) entry which is preliminary data.</text>
</comment>
<protein>
    <recommendedName>
        <fullName evidence="3">Holin</fullName>
    </recommendedName>
</protein>
<gene>
    <name evidence="1" type="ORF">CP49_11915</name>
</gene>
<evidence type="ECO:0008006" key="3">
    <source>
        <dbReference type="Google" id="ProtNLM"/>
    </source>
</evidence>
<sequence>MLAGWLTGPIIGAIFKPVIDGLLTAQKQKLDAAGSRDAVVADLAKRQVDLDKREAEVNAAVVIAEQGHWYTRSVRPTLGWIVIILLGKILLYDKAFGQWTGGHTDPLDPRLWSVVMAIIISYMGGRSAEKIADKIAGVFRKEK</sequence>
<evidence type="ECO:0000313" key="2">
    <source>
        <dbReference type="Proteomes" id="UP000051913"/>
    </source>
</evidence>
<proteinExistence type="predicted"/>
<evidence type="ECO:0000313" key="1">
    <source>
        <dbReference type="EMBL" id="KRQ99295.1"/>
    </source>
</evidence>
<dbReference type="InterPro" id="IPR021497">
    <property type="entry name" value="GTA_holin_3TM"/>
</dbReference>